<sequence length="227" mass="24016">MYPGKAGWQAIADVIFGHRNPGGKLPVTWYPEDYLRKAPMTNMAMRANLASGYPSRTYRFYTGPTILPFGHGLSYTQFTHSLAHAPEKLTVQLTGGHASAAAASSSFPNATRSAGAVHVAHARCEGLTVPVHVDVRNAGDRDGAHTVLVYHSPPSAPGAPARQLVAFEKVHVAVGGVARVEMGVDVCEGMSVADRDGVRRIPVGEQSLMIGELTHTVTLGVEQLGGV</sequence>
<keyword evidence="1" id="KW-0378">Hydrolase</keyword>
<organism evidence="4 5">
    <name type="scientific">Setaria viridis</name>
    <name type="common">Green bristlegrass</name>
    <name type="synonym">Setaria italica subsp. viridis</name>
    <dbReference type="NCBI Taxonomy" id="4556"/>
    <lineage>
        <taxon>Eukaryota</taxon>
        <taxon>Viridiplantae</taxon>
        <taxon>Streptophyta</taxon>
        <taxon>Embryophyta</taxon>
        <taxon>Tracheophyta</taxon>
        <taxon>Spermatophyta</taxon>
        <taxon>Magnoliopsida</taxon>
        <taxon>Liliopsida</taxon>
        <taxon>Poales</taxon>
        <taxon>Poaceae</taxon>
        <taxon>PACMAD clade</taxon>
        <taxon>Panicoideae</taxon>
        <taxon>Panicodae</taxon>
        <taxon>Paniceae</taxon>
        <taxon>Cenchrinae</taxon>
        <taxon>Setaria</taxon>
    </lineage>
</organism>
<dbReference type="InterPro" id="IPR026891">
    <property type="entry name" value="Fn3-like"/>
</dbReference>
<keyword evidence="2" id="KW-0326">Glycosidase</keyword>
<gene>
    <name evidence="4" type="ORF">SEVIR_8G239800v2</name>
</gene>
<dbReference type="Proteomes" id="UP000298652">
    <property type="component" value="Chromosome 8"/>
</dbReference>
<dbReference type="GO" id="GO:0045493">
    <property type="term" value="P:xylan catabolic process"/>
    <property type="evidence" value="ECO:0007669"/>
    <property type="project" value="InterPro"/>
</dbReference>
<evidence type="ECO:0000259" key="3">
    <source>
        <dbReference type="SMART" id="SM01217"/>
    </source>
</evidence>
<dbReference type="SMART" id="SM01217">
    <property type="entry name" value="Fn3_like"/>
    <property type="match status" value="1"/>
</dbReference>
<protein>
    <recommendedName>
        <fullName evidence="3">Fibronectin type III-like domain-containing protein</fullName>
    </recommendedName>
</protein>
<dbReference type="Gene3D" id="2.60.40.10">
    <property type="entry name" value="Immunoglobulins"/>
    <property type="match status" value="1"/>
</dbReference>
<dbReference type="SUPFAM" id="SSF52279">
    <property type="entry name" value="Beta-D-glucan exohydrolase, C-terminal domain"/>
    <property type="match status" value="1"/>
</dbReference>
<dbReference type="InterPro" id="IPR002772">
    <property type="entry name" value="Glyco_hydro_3_C"/>
</dbReference>
<dbReference type="GO" id="GO:0031222">
    <property type="term" value="P:arabinan catabolic process"/>
    <property type="evidence" value="ECO:0007669"/>
    <property type="project" value="TreeGrafter"/>
</dbReference>
<dbReference type="Pfam" id="PF14310">
    <property type="entry name" value="Fn3-like"/>
    <property type="match status" value="1"/>
</dbReference>
<dbReference type="Pfam" id="PF01915">
    <property type="entry name" value="Glyco_hydro_3_C"/>
    <property type="match status" value="1"/>
</dbReference>
<accession>A0A4U6TKT5</accession>
<dbReference type="InterPro" id="IPR044993">
    <property type="entry name" value="BXL"/>
</dbReference>
<dbReference type="GO" id="GO:0009044">
    <property type="term" value="F:xylan 1,4-beta-xylosidase activity"/>
    <property type="evidence" value="ECO:0007669"/>
    <property type="project" value="InterPro"/>
</dbReference>
<dbReference type="EMBL" id="CM016559">
    <property type="protein sequence ID" value="TKW02382.1"/>
    <property type="molecule type" value="Genomic_DNA"/>
</dbReference>
<reference evidence="4" key="1">
    <citation type="submission" date="2019-03" db="EMBL/GenBank/DDBJ databases">
        <title>WGS assembly of Setaria viridis.</title>
        <authorList>
            <person name="Huang P."/>
            <person name="Jenkins J."/>
            <person name="Grimwood J."/>
            <person name="Barry K."/>
            <person name="Healey A."/>
            <person name="Mamidi S."/>
            <person name="Sreedasyam A."/>
            <person name="Shu S."/>
            <person name="Feldman M."/>
            <person name="Wu J."/>
            <person name="Yu Y."/>
            <person name="Chen C."/>
            <person name="Johnson J."/>
            <person name="Rokhsar D."/>
            <person name="Baxter I."/>
            <person name="Schmutz J."/>
            <person name="Brutnell T."/>
            <person name="Kellogg E."/>
        </authorList>
    </citation>
    <scope>NUCLEOTIDE SEQUENCE [LARGE SCALE GENOMIC DNA]</scope>
</reference>
<dbReference type="OMA" id="HIGPITH"/>
<dbReference type="PANTHER" id="PTHR42721">
    <property type="entry name" value="SUGAR HYDROLASE-RELATED"/>
    <property type="match status" value="1"/>
</dbReference>
<dbReference type="PANTHER" id="PTHR42721:SF45">
    <property type="entry name" value="BETA-D-XYLOSIDASE 2-RELATED"/>
    <property type="match status" value="1"/>
</dbReference>
<dbReference type="InterPro" id="IPR036881">
    <property type="entry name" value="Glyco_hydro_3_C_sf"/>
</dbReference>
<dbReference type="AlphaFoldDB" id="A0A4U6TKT5"/>
<dbReference type="Gramene" id="TKW02382">
    <property type="protein sequence ID" value="TKW02382"/>
    <property type="gene ID" value="SEVIR_8G239800v2"/>
</dbReference>
<dbReference type="InterPro" id="IPR013783">
    <property type="entry name" value="Ig-like_fold"/>
</dbReference>
<feature type="domain" description="Fibronectin type III-like" evidence="3">
    <location>
        <begin position="145"/>
        <end position="214"/>
    </location>
</feature>
<evidence type="ECO:0000313" key="5">
    <source>
        <dbReference type="Proteomes" id="UP000298652"/>
    </source>
</evidence>
<evidence type="ECO:0000256" key="1">
    <source>
        <dbReference type="ARBA" id="ARBA00022801"/>
    </source>
</evidence>
<evidence type="ECO:0000313" key="4">
    <source>
        <dbReference type="EMBL" id="TKW02382.1"/>
    </source>
</evidence>
<keyword evidence="5" id="KW-1185">Reference proteome</keyword>
<evidence type="ECO:0000256" key="2">
    <source>
        <dbReference type="ARBA" id="ARBA00023295"/>
    </source>
</evidence>
<dbReference type="Gene3D" id="3.40.50.1700">
    <property type="entry name" value="Glycoside hydrolase family 3 C-terminal domain"/>
    <property type="match status" value="1"/>
</dbReference>
<dbReference type="GO" id="GO:0046556">
    <property type="term" value="F:alpha-L-arabinofuranosidase activity"/>
    <property type="evidence" value="ECO:0007669"/>
    <property type="project" value="TreeGrafter"/>
</dbReference>
<name>A0A4U6TKT5_SETVI</name>
<proteinExistence type="predicted"/>